<dbReference type="RefSeq" id="WP_344834107.1">
    <property type="nucleotide sequence ID" value="NZ_BAAAUV010000017.1"/>
</dbReference>
<dbReference type="EMBL" id="BAAAUV010000017">
    <property type="protein sequence ID" value="GAA3227432.1"/>
    <property type="molecule type" value="Genomic_DNA"/>
</dbReference>
<organism evidence="1 2">
    <name type="scientific">Actinocorallia longicatena</name>
    <dbReference type="NCBI Taxonomy" id="111803"/>
    <lineage>
        <taxon>Bacteria</taxon>
        <taxon>Bacillati</taxon>
        <taxon>Actinomycetota</taxon>
        <taxon>Actinomycetes</taxon>
        <taxon>Streptosporangiales</taxon>
        <taxon>Thermomonosporaceae</taxon>
        <taxon>Actinocorallia</taxon>
    </lineage>
</organism>
<protein>
    <recommendedName>
        <fullName evidence="3">Polysaccharide pyruvyl transferase</fullName>
    </recommendedName>
</protein>
<proteinExistence type="predicted"/>
<name>A0ABP6QJW4_9ACTN</name>
<keyword evidence="2" id="KW-1185">Reference proteome</keyword>
<evidence type="ECO:0000313" key="1">
    <source>
        <dbReference type="EMBL" id="GAA3227432.1"/>
    </source>
</evidence>
<gene>
    <name evidence="1" type="ORF">GCM10010468_56240</name>
</gene>
<sequence>MDPTNHFYGHSRILSRYCGLPPDDPPRIGGVLQHGWTFVHGYGIGHKLTSGYGKYVWSDVVRRRGIAHGWRDYTVIGAPWNYLLELEPEEPAPAREGTIFYPFHGWDRNELLGAHDRLIAEIRATEPGPVTMCLYWLEYDQPHIRTVYEKAGFRVISHGRRDGDPGFLYRQLAELRRHRRVASNRLTSAVFYGIAAGCAPAVYGDPMLMAGVNPLYEGRDLVPRLYPELHGPSVELAVAREIAAAELGRSYLAPPEELRLLLRWPVPAEVS</sequence>
<comment type="caution">
    <text evidence="1">The sequence shown here is derived from an EMBL/GenBank/DDBJ whole genome shotgun (WGS) entry which is preliminary data.</text>
</comment>
<reference evidence="2" key="1">
    <citation type="journal article" date="2019" name="Int. J. Syst. Evol. Microbiol.">
        <title>The Global Catalogue of Microorganisms (GCM) 10K type strain sequencing project: providing services to taxonomists for standard genome sequencing and annotation.</title>
        <authorList>
            <consortium name="The Broad Institute Genomics Platform"/>
            <consortium name="The Broad Institute Genome Sequencing Center for Infectious Disease"/>
            <person name="Wu L."/>
            <person name="Ma J."/>
        </authorList>
    </citation>
    <scope>NUCLEOTIDE SEQUENCE [LARGE SCALE GENOMIC DNA]</scope>
    <source>
        <strain evidence="2">JCM 9377</strain>
    </source>
</reference>
<evidence type="ECO:0008006" key="3">
    <source>
        <dbReference type="Google" id="ProtNLM"/>
    </source>
</evidence>
<dbReference type="Proteomes" id="UP001501237">
    <property type="component" value="Unassembled WGS sequence"/>
</dbReference>
<accession>A0ABP6QJW4</accession>
<evidence type="ECO:0000313" key="2">
    <source>
        <dbReference type="Proteomes" id="UP001501237"/>
    </source>
</evidence>